<comment type="caution">
    <text evidence="1">The sequence shown here is derived from an EMBL/GenBank/DDBJ whole genome shotgun (WGS) entry which is preliminary data.</text>
</comment>
<proteinExistence type="predicted"/>
<evidence type="ECO:0000313" key="1">
    <source>
        <dbReference type="EMBL" id="EKC68821.1"/>
    </source>
</evidence>
<name>K1UBF1_9ZZZZ</name>
<evidence type="ECO:0008006" key="2">
    <source>
        <dbReference type="Google" id="ProtNLM"/>
    </source>
</evidence>
<dbReference type="Gene3D" id="2.40.128.410">
    <property type="match status" value="1"/>
</dbReference>
<organism evidence="1">
    <name type="scientific">human gut metagenome</name>
    <dbReference type="NCBI Taxonomy" id="408170"/>
    <lineage>
        <taxon>unclassified sequences</taxon>
        <taxon>metagenomes</taxon>
        <taxon>organismal metagenomes</taxon>
    </lineage>
</organism>
<dbReference type="EMBL" id="AJWY01005738">
    <property type="protein sequence ID" value="EKC68821.1"/>
    <property type="molecule type" value="Genomic_DNA"/>
</dbReference>
<reference evidence="1" key="1">
    <citation type="journal article" date="2013" name="Environ. Microbiol.">
        <title>Microbiota from the distal guts of lean and obese adolescents exhibit partial functional redundancy besides clear differences in community structure.</title>
        <authorList>
            <person name="Ferrer M."/>
            <person name="Ruiz A."/>
            <person name="Lanza F."/>
            <person name="Haange S.B."/>
            <person name="Oberbach A."/>
            <person name="Till H."/>
            <person name="Bargiela R."/>
            <person name="Campoy C."/>
            <person name="Segura M.T."/>
            <person name="Richter M."/>
            <person name="von Bergen M."/>
            <person name="Seifert J."/>
            <person name="Suarez A."/>
        </authorList>
    </citation>
    <scope>NUCLEOTIDE SEQUENCE</scope>
</reference>
<protein>
    <recommendedName>
        <fullName evidence="2">DUF4251 domain-containing protein</fullName>
    </recommendedName>
</protein>
<sequence>KLDKKGNSVITFTARNPEDKFDFRVKVYSNGSTSIDVNMQNRQSISFQGELDVKEE</sequence>
<gene>
    <name evidence="1" type="ORF">LEA_08599</name>
</gene>
<dbReference type="Pfam" id="PF14059">
    <property type="entry name" value="DUF4251"/>
    <property type="match status" value="1"/>
</dbReference>
<dbReference type="InterPro" id="IPR025347">
    <property type="entry name" value="DUF4251"/>
</dbReference>
<feature type="non-terminal residue" evidence="1">
    <location>
        <position position="1"/>
    </location>
</feature>
<accession>K1UBF1</accession>
<dbReference type="AlphaFoldDB" id="K1UBF1"/>